<sequence length="322" mass="34544">MTPGRIDVHHHAIVPRVAALMRRMGAPFKIPWTLEQTFEVLDEQRIDYAVISNPIPVEYLPDAATARFYCREANEAVVEFAAAHPGRFGLLAALPIPHIDAALAEIEHAHDTLGADGFVLIPHSGSHYLGDALFEPVLAELDRRAATVLVHPMMPPDSAGSSVPAVLADFLLDTTRGAIGLVLSDALDRYPNISFVLAHAGGFLPYAAFRVEALAHGFFGADPVRIREQLGRFYYDTALAGPSGLPGLFATVAPERILFGTDWCAAPRAAVTAAGRALEEQYARTPGAAEAGARTARRLFAGWAAATAPSPDPVMSEQWRGP</sequence>
<dbReference type="InterPro" id="IPR032465">
    <property type="entry name" value="ACMSD"/>
</dbReference>
<dbReference type="EMBL" id="CP046171">
    <property type="protein sequence ID" value="QIS03276.1"/>
    <property type="molecule type" value="Genomic_DNA"/>
</dbReference>
<organism evidence="3 4">
    <name type="scientific">Nocardia brasiliensis</name>
    <dbReference type="NCBI Taxonomy" id="37326"/>
    <lineage>
        <taxon>Bacteria</taxon>
        <taxon>Bacillati</taxon>
        <taxon>Actinomycetota</taxon>
        <taxon>Actinomycetes</taxon>
        <taxon>Mycobacteriales</taxon>
        <taxon>Nocardiaceae</taxon>
        <taxon>Nocardia</taxon>
    </lineage>
</organism>
<dbReference type="Proteomes" id="UP000501705">
    <property type="component" value="Chromosome"/>
</dbReference>
<dbReference type="GO" id="GO:0016787">
    <property type="term" value="F:hydrolase activity"/>
    <property type="evidence" value="ECO:0007669"/>
    <property type="project" value="UniProtKB-KW"/>
</dbReference>
<dbReference type="GO" id="GO:0019748">
    <property type="term" value="P:secondary metabolic process"/>
    <property type="evidence" value="ECO:0007669"/>
    <property type="project" value="TreeGrafter"/>
</dbReference>
<dbReference type="Pfam" id="PF04909">
    <property type="entry name" value="Amidohydro_2"/>
    <property type="match status" value="1"/>
</dbReference>
<dbReference type="InterPro" id="IPR006680">
    <property type="entry name" value="Amidohydro-rel"/>
</dbReference>
<reference evidence="3 4" key="1">
    <citation type="journal article" date="2019" name="ACS Chem. Biol.">
        <title>Identification and Mobilization of a Cryptic Antibiotic Biosynthesis Gene Locus from a Human-Pathogenic Nocardia Isolate.</title>
        <authorList>
            <person name="Herisse M."/>
            <person name="Ishida K."/>
            <person name="Porter J.L."/>
            <person name="Howden B."/>
            <person name="Hertweck C."/>
            <person name="Stinear T.P."/>
            <person name="Pidot S.J."/>
        </authorList>
    </citation>
    <scope>NUCLEOTIDE SEQUENCE [LARGE SCALE GENOMIC DNA]</scope>
    <source>
        <strain evidence="3 4">AUSMDU00024985</strain>
    </source>
</reference>
<evidence type="ECO:0000313" key="4">
    <source>
        <dbReference type="Proteomes" id="UP000501705"/>
    </source>
</evidence>
<keyword evidence="3" id="KW-0378">Hydrolase</keyword>
<dbReference type="PANTHER" id="PTHR21240">
    <property type="entry name" value="2-AMINO-3-CARBOXYLMUCONATE-6-SEMIALDEHYDE DECARBOXYLASE"/>
    <property type="match status" value="1"/>
</dbReference>
<dbReference type="SUPFAM" id="SSF51556">
    <property type="entry name" value="Metallo-dependent hydrolases"/>
    <property type="match status" value="1"/>
</dbReference>
<dbReference type="RefSeq" id="WP_167462344.1">
    <property type="nucleotide sequence ID" value="NZ_CP046171.1"/>
</dbReference>
<dbReference type="GO" id="GO:0005737">
    <property type="term" value="C:cytoplasm"/>
    <property type="evidence" value="ECO:0007669"/>
    <property type="project" value="TreeGrafter"/>
</dbReference>
<gene>
    <name evidence="3" type="ORF">F5X71_13980</name>
</gene>
<evidence type="ECO:0000313" key="3">
    <source>
        <dbReference type="EMBL" id="QIS03276.1"/>
    </source>
</evidence>
<accession>A0A6G9XQU4</accession>
<keyword evidence="1" id="KW-0456">Lyase</keyword>
<protein>
    <submittedName>
        <fullName evidence="3">Amidohydrolase family protein</fullName>
    </submittedName>
</protein>
<dbReference type="InterPro" id="IPR032466">
    <property type="entry name" value="Metal_Hydrolase"/>
</dbReference>
<name>A0A6G9XQU4_NOCBR</name>
<feature type="domain" description="Amidohydrolase-related" evidence="2">
    <location>
        <begin position="6"/>
        <end position="284"/>
    </location>
</feature>
<dbReference type="Gene3D" id="3.20.20.140">
    <property type="entry name" value="Metal-dependent hydrolases"/>
    <property type="match status" value="1"/>
</dbReference>
<dbReference type="PANTHER" id="PTHR21240:SF28">
    <property type="entry name" value="ISO-OROTATE DECARBOXYLASE (EUROFUNG)"/>
    <property type="match status" value="1"/>
</dbReference>
<dbReference type="GO" id="GO:0016831">
    <property type="term" value="F:carboxy-lyase activity"/>
    <property type="evidence" value="ECO:0007669"/>
    <property type="project" value="InterPro"/>
</dbReference>
<dbReference type="AlphaFoldDB" id="A0A6G9XQU4"/>
<evidence type="ECO:0000256" key="1">
    <source>
        <dbReference type="ARBA" id="ARBA00023239"/>
    </source>
</evidence>
<evidence type="ECO:0000259" key="2">
    <source>
        <dbReference type="Pfam" id="PF04909"/>
    </source>
</evidence>
<proteinExistence type="predicted"/>